<gene>
    <name evidence="2" type="ORF">NBR_LOCUS16454</name>
</gene>
<reference evidence="4" key="1">
    <citation type="submission" date="2017-02" db="UniProtKB">
        <authorList>
            <consortium name="WormBaseParasite"/>
        </authorList>
    </citation>
    <scope>IDENTIFICATION</scope>
</reference>
<proteinExistence type="predicted"/>
<evidence type="ECO:0000313" key="4">
    <source>
        <dbReference type="WBParaSite" id="NBR_0001645601-mRNA-1"/>
    </source>
</evidence>
<evidence type="ECO:0000256" key="1">
    <source>
        <dbReference type="SAM" id="MobiDB-lite"/>
    </source>
</evidence>
<keyword evidence="3" id="KW-1185">Reference proteome</keyword>
<accession>A0A0N4YHU8</accession>
<dbReference type="AlphaFoldDB" id="A0A0N4YHU8"/>
<evidence type="ECO:0000313" key="3">
    <source>
        <dbReference type="Proteomes" id="UP000271162"/>
    </source>
</evidence>
<dbReference type="EMBL" id="UYSL01022209">
    <property type="protein sequence ID" value="VDL80049.1"/>
    <property type="molecule type" value="Genomic_DNA"/>
</dbReference>
<organism evidence="4">
    <name type="scientific">Nippostrongylus brasiliensis</name>
    <name type="common">Rat hookworm</name>
    <dbReference type="NCBI Taxonomy" id="27835"/>
    <lineage>
        <taxon>Eukaryota</taxon>
        <taxon>Metazoa</taxon>
        <taxon>Ecdysozoa</taxon>
        <taxon>Nematoda</taxon>
        <taxon>Chromadorea</taxon>
        <taxon>Rhabditida</taxon>
        <taxon>Rhabditina</taxon>
        <taxon>Rhabditomorpha</taxon>
        <taxon>Strongyloidea</taxon>
        <taxon>Heligmosomidae</taxon>
        <taxon>Nippostrongylus</taxon>
    </lineage>
</organism>
<protein>
    <submittedName>
        <fullName evidence="4">PpiC domain-containing protein</fullName>
    </submittedName>
</protein>
<dbReference type="WBParaSite" id="NBR_0001645601-mRNA-1">
    <property type="protein sequence ID" value="NBR_0001645601-mRNA-1"/>
    <property type="gene ID" value="NBR_0001645601"/>
</dbReference>
<reference evidence="2 3" key="2">
    <citation type="submission" date="2018-11" db="EMBL/GenBank/DDBJ databases">
        <authorList>
            <consortium name="Pathogen Informatics"/>
        </authorList>
    </citation>
    <scope>NUCLEOTIDE SEQUENCE [LARGE SCALE GENOMIC DNA]</scope>
</reference>
<name>A0A0N4YHU8_NIPBR</name>
<feature type="compositionally biased region" description="Basic and acidic residues" evidence="1">
    <location>
        <begin position="232"/>
        <end position="272"/>
    </location>
</feature>
<dbReference type="Proteomes" id="UP000271162">
    <property type="component" value="Unassembled WGS sequence"/>
</dbReference>
<feature type="region of interest" description="Disordered" evidence="1">
    <location>
        <begin position="218"/>
        <end position="291"/>
    </location>
</feature>
<feature type="compositionally biased region" description="Low complexity" evidence="1">
    <location>
        <begin position="282"/>
        <end position="291"/>
    </location>
</feature>
<evidence type="ECO:0000313" key="2">
    <source>
        <dbReference type="EMBL" id="VDL80049.1"/>
    </source>
</evidence>
<sequence>MKKRQLAVLFTGVNDRPGVQAETGELLPPSAITAADTWLDIEKEQSFTKIYAKDLANMETAEDEPRMKPKPIVEVDEAEAQRMIKEEPRGYLDGYYEGYRVGLNENKKVKEGDALRFALKRLSTAPDTPKNRAYKYGVIEGYTRAKAMKSKKAKADEAMKLITPKAGGPADGSNVNAKSPGGTLQVLVDPLMKKEVVYLTPDKQQKLVILMYRDPNMAHKAQSKSGEDDDSGEHKDKDKDKDKDKEREKEKDVQVKPPPDDQGKPPPEDQDKPPPPAPSQVPKPSVVSQYF</sequence>